<protein>
    <submittedName>
        <fullName evidence="1">Caudovirales tail fibre assembly protein</fullName>
    </submittedName>
</protein>
<dbReference type="AlphaFoldDB" id="A0A379F8H6"/>
<dbReference type="EMBL" id="UGTW01000001">
    <property type="protein sequence ID" value="SUC15891.1"/>
    <property type="molecule type" value="Genomic_DNA"/>
</dbReference>
<dbReference type="InterPro" id="IPR051220">
    <property type="entry name" value="TFA_Chaperone"/>
</dbReference>
<dbReference type="Proteomes" id="UP000254331">
    <property type="component" value="Unassembled WGS sequence"/>
</dbReference>
<accession>A0A379F8H6</accession>
<evidence type="ECO:0000313" key="2">
    <source>
        <dbReference type="Proteomes" id="UP000254331"/>
    </source>
</evidence>
<proteinExistence type="predicted"/>
<dbReference type="RefSeq" id="WP_115370537.1">
    <property type="nucleotide sequence ID" value="NZ_UGTW01000001.1"/>
</dbReference>
<name>A0A379F8H6_PROVU</name>
<dbReference type="PANTHER" id="PTHR34413:SF2">
    <property type="entry name" value="PROPHAGE TAIL FIBER ASSEMBLY PROTEIN HOMOLOG TFAE-RELATED"/>
    <property type="match status" value="1"/>
</dbReference>
<dbReference type="InterPro" id="IPR003458">
    <property type="entry name" value="Phage_T4_Gp38_tail_assem"/>
</dbReference>
<organism evidence="1 2">
    <name type="scientific">Proteus vulgaris</name>
    <dbReference type="NCBI Taxonomy" id="585"/>
    <lineage>
        <taxon>Bacteria</taxon>
        <taxon>Pseudomonadati</taxon>
        <taxon>Pseudomonadota</taxon>
        <taxon>Gammaproteobacteria</taxon>
        <taxon>Enterobacterales</taxon>
        <taxon>Morganellaceae</taxon>
        <taxon>Proteus</taxon>
    </lineage>
</organism>
<evidence type="ECO:0000313" key="1">
    <source>
        <dbReference type="EMBL" id="SUC15891.1"/>
    </source>
</evidence>
<dbReference type="Pfam" id="PF02413">
    <property type="entry name" value="Caudo_TAP"/>
    <property type="match status" value="1"/>
</dbReference>
<gene>
    <name evidence="1" type="ORF">NCTC10376_01773</name>
</gene>
<dbReference type="PANTHER" id="PTHR34413">
    <property type="entry name" value="PROPHAGE TAIL FIBER ASSEMBLY PROTEIN HOMOLOG TFAE-RELATED-RELATED"/>
    <property type="match status" value="1"/>
</dbReference>
<reference evidence="1 2" key="1">
    <citation type="submission" date="2018-06" db="EMBL/GenBank/DDBJ databases">
        <authorList>
            <consortium name="Pathogen Informatics"/>
            <person name="Doyle S."/>
        </authorList>
    </citation>
    <scope>NUCLEOTIDE SEQUENCE [LARGE SCALE GENOMIC DNA]</scope>
    <source>
        <strain evidence="1 2">NCTC10376</strain>
    </source>
</reference>
<sequence length="206" mass="23317">MSKYNLDIQNGKIGSNGLADVAGWIKCYLAHPITNEYMGATMENVMFDVSLSAGAYLDEPPLPKKETQAVRRTKDGVAWEIVDDYRDSVAYDTQTKQSIMIDFIGSLPETLTLLKPTSEFDKWNGKKWVADEQAIKKAQINLAIKQKEELSGVAEARIVQLERKIRLELATDEDKVLLTEWEIYTVKLGDVNPELAPDIEWPQRPE</sequence>